<protein>
    <submittedName>
        <fullName evidence="1">Uncharacterized protein</fullName>
    </submittedName>
</protein>
<reference evidence="1" key="1">
    <citation type="journal article" date="2015" name="Nature">
        <title>Complex archaea that bridge the gap between prokaryotes and eukaryotes.</title>
        <authorList>
            <person name="Spang A."/>
            <person name="Saw J.H."/>
            <person name="Jorgensen S.L."/>
            <person name="Zaremba-Niedzwiedzka K."/>
            <person name="Martijn J."/>
            <person name="Lind A.E."/>
            <person name="van Eijk R."/>
            <person name="Schleper C."/>
            <person name="Guy L."/>
            <person name="Ettema T.J."/>
        </authorList>
    </citation>
    <scope>NUCLEOTIDE SEQUENCE</scope>
</reference>
<proteinExistence type="predicted"/>
<dbReference type="EMBL" id="LAZR01019532">
    <property type="protein sequence ID" value="KKL92198.1"/>
    <property type="molecule type" value="Genomic_DNA"/>
</dbReference>
<accession>A0A0F9G0S0</accession>
<feature type="non-terminal residue" evidence="1">
    <location>
        <position position="36"/>
    </location>
</feature>
<dbReference type="AlphaFoldDB" id="A0A0F9G0S0"/>
<evidence type="ECO:0000313" key="1">
    <source>
        <dbReference type="EMBL" id="KKL92198.1"/>
    </source>
</evidence>
<name>A0A0F9G0S0_9ZZZZ</name>
<sequence>MADKPTNLNFNLQSIGTRSLLDQIFYQRALEREQSL</sequence>
<gene>
    <name evidence="1" type="ORF">LCGC14_1887140</name>
</gene>
<comment type="caution">
    <text evidence="1">The sequence shown here is derived from an EMBL/GenBank/DDBJ whole genome shotgun (WGS) entry which is preliminary data.</text>
</comment>
<organism evidence="1">
    <name type="scientific">marine sediment metagenome</name>
    <dbReference type="NCBI Taxonomy" id="412755"/>
    <lineage>
        <taxon>unclassified sequences</taxon>
        <taxon>metagenomes</taxon>
        <taxon>ecological metagenomes</taxon>
    </lineage>
</organism>